<evidence type="ECO:0000256" key="1">
    <source>
        <dbReference type="ARBA" id="ARBA00000012"/>
    </source>
</evidence>
<dbReference type="Pfam" id="PF00809">
    <property type="entry name" value="Pterin_bind"/>
    <property type="match status" value="1"/>
</dbReference>
<dbReference type="SUPFAM" id="SSF51717">
    <property type="entry name" value="Dihydropteroate synthetase-like"/>
    <property type="match status" value="1"/>
</dbReference>
<evidence type="ECO:0000256" key="8">
    <source>
        <dbReference type="ARBA" id="ARBA00022909"/>
    </source>
</evidence>
<dbReference type="InterPro" id="IPR011005">
    <property type="entry name" value="Dihydropteroate_synth-like_sf"/>
</dbReference>
<dbReference type="InterPro" id="IPR045031">
    <property type="entry name" value="DHP_synth-like"/>
</dbReference>
<dbReference type="EC" id="2.5.1.15" evidence="4"/>
<dbReference type="NCBIfam" id="TIGR01496">
    <property type="entry name" value="DHPS"/>
    <property type="match status" value="1"/>
</dbReference>
<comment type="pathway">
    <text evidence="3">Cofactor biosynthesis; tetrahydrofolate biosynthesis; 7,8-dihydrofolate from 2-amino-4-hydroxy-6-hydroxymethyl-7,8-dihydropteridine diphosphate and 4-aminobenzoate: step 1/2.</text>
</comment>
<evidence type="ECO:0000259" key="9">
    <source>
        <dbReference type="PROSITE" id="PS50972"/>
    </source>
</evidence>
<dbReference type="InterPro" id="IPR000489">
    <property type="entry name" value="Pterin-binding_dom"/>
</dbReference>
<comment type="catalytic activity">
    <reaction evidence="1">
        <text>(7,8-dihydropterin-6-yl)methyl diphosphate + 4-aminobenzoate = 7,8-dihydropteroate + diphosphate</text>
        <dbReference type="Rhea" id="RHEA:19949"/>
        <dbReference type="ChEBI" id="CHEBI:17836"/>
        <dbReference type="ChEBI" id="CHEBI:17839"/>
        <dbReference type="ChEBI" id="CHEBI:33019"/>
        <dbReference type="ChEBI" id="CHEBI:72950"/>
        <dbReference type="EC" id="2.5.1.15"/>
    </reaction>
</comment>
<evidence type="ECO:0000256" key="6">
    <source>
        <dbReference type="ARBA" id="ARBA00022723"/>
    </source>
</evidence>
<dbReference type="EMBL" id="CP110820">
    <property type="protein sequence ID" value="WPX96833.1"/>
    <property type="molecule type" value="Genomic_DNA"/>
</dbReference>
<evidence type="ECO:0000313" key="11">
    <source>
        <dbReference type="Proteomes" id="UP001327219"/>
    </source>
</evidence>
<evidence type="ECO:0000313" key="10">
    <source>
        <dbReference type="EMBL" id="WPX96833.1"/>
    </source>
</evidence>
<name>A0ABZ0UL08_9RICK</name>
<keyword evidence="5" id="KW-0808">Transferase</keyword>
<dbReference type="RefSeq" id="WP_323732532.1">
    <property type="nucleotide sequence ID" value="NZ_CP110820.1"/>
</dbReference>
<reference evidence="10 11" key="1">
    <citation type="submission" date="2022-11" db="EMBL/GenBank/DDBJ databases">
        <title>Host association and intracellularity evolved multiple times independently in the Rickettsiales.</title>
        <authorList>
            <person name="Castelli M."/>
            <person name="Nardi T."/>
            <person name="Gammuto L."/>
            <person name="Bellinzona G."/>
            <person name="Sabaneyeva E."/>
            <person name="Potekhin A."/>
            <person name="Serra V."/>
            <person name="Petroni G."/>
            <person name="Sassera D."/>
        </authorList>
    </citation>
    <scope>NUCLEOTIDE SEQUENCE [LARGE SCALE GENOMIC DNA]</scope>
    <source>
        <strain evidence="10 11">NDG2</strain>
    </source>
</reference>
<evidence type="ECO:0000256" key="7">
    <source>
        <dbReference type="ARBA" id="ARBA00022842"/>
    </source>
</evidence>
<protein>
    <recommendedName>
        <fullName evidence="4">dihydropteroate synthase</fullName>
        <ecNumber evidence="4">2.5.1.15</ecNumber>
    </recommendedName>
</protein>
<keyword evidence="7" id="KW-0460">Magnesium</keyword>
<keyword evidence="6" id="KW-0479">Metal-binding</keyword>
<sequence>MTKIIGILNYNANSFSDGGMYNRVDTAIAKMESLFQQGADIVDIGASATSYGANLLSEDQEIKILACLLNQIDCKNISIDTYHYSTMKYAIDLGVSYINDVTGGKDKRILELMAANPQVNYICMYSLVLPADRDIRIKSVDEIYNWIANKIAECIKYGILNERIIIDPGIGFVTNVNQSLEVIRNVEELKKFGVKICIGHSRKSFFGAMTNQPPQDRDIETTAASVYMLSKKVDYVRVHNVEMHKRAFKVFANLLS</sequence>
<evidence type="ECO:0000256" key="5">
    <source>
        <dbReference type="ARBA" id="ARBA00022679"/>
    </source>
</evidence>
<gene>
    <name evidence="10" type="ORF">Bandiella_00963</name>
</gene>
<dbReference type="InterPro" id="IPR006390">
    <property type="entry name" value="DHP_synth_dom"/>
</dbReference>
<keyword evidence="11" id="KW-1185">Reference proteome</keyword>
<feature type="domain" description="Pterin-binding" evidence="9">
    <location>
        <begin position="2"/>
        <end position="249"/>
    </location>
</feature>
<dbReference type="PROSITE" id="PS50972">
    <property type="entry name" value="PTERIN_BINDING"/>
    <property type="match status" value="1"/>
</dbReference>
<dbReference type="Gene3D" id="3.20.20.20">
    <property type="entry name" value="Dihydropteroate synthase-like"/>
    <property type="match status" value="1"/>
</dbReference>
<dbReference type="Proteomes" id="UP001327219">
    <property type="component" value="Chromosome"/>
</dbReference>
<comment type="cofactor">
    <cofactor evidence="2">
        <name>Mg(2+)</name>
        <dbReference type="ChEBI" id="CHEBI:18420"/>
    </cofactor>
</comment>
<proteinExistence type="predicted"/>
<accession>A0ABZ0UL08</accession>
<keyword evidence="8" id="KW-0289">Folate biosynthesis</keyword>
<evidence type="ECO:0000256" key="3">
    <source>
        <dbReference type="ARBA" id="ARBA00004763"/>
    </source>
</evidence>
<evidence type="ECO:0000256" key="4">
    <source>
        <dbReference type="ARBA" id="ARBA00012458"/>
    </source>
</evidence>
<organism evidence="10 11">
    <name type="scientific">Candidatus Bandiella euplotis</name>
    <dbReference type="NCBI Taxonomy" id="1664265"/>
    <lineage>
        <taxon>Bacteria</taxon>
        <taxon>Pseudomonadati</taxon>
        <taxon>Pseudomonadota</taxon>
        <taxon>Alphaproteobacteria</taxon>
        <taxon>Rickettsiales</taxon>
        <taxon>Candidatus Midichloriaceae</taxon>
        <taxon>Candidatus Bandiella</taxon>
    </lineage>
</organism>
<dbReference type="PANTHER" id="PTHR20941:SF1">
    <property type="entry name" value="FOLIC ACID SYNTHESIS PROTEIN FOL1"/>
    <property type="match status" value="1"/>
</dbReference>
<evidence type="ECO:0000256" key="2">
    <source>
        <dbReference type="ARBA" id="ARBA00001946"/>
    </source>
</evidence>
<dbReference type="PANTHER" id="PTHR20941">
    <property type="entry name" value="FOLATE SYNTHESIS PROTEINS"/>
    <property type="match status" value="1"/>
</dbReference>